<dbReference type="PANTHER" id="PTHR38436">
    <property type="entry name" value="POLYKETIDE CYCLASE SNOAL-LIKE DOMAIN"/>
    <property type="match status" value="1"/>
</dbReference>
<dbReference type="PANTHER" id="PTHR38436:SF3">
    <property type="entry name" value="CARBOXYMETHYLENEBUTENOLIDASE-RELATED"/>
    <property type="match status" value="1"/>
</dbReference>
<protein>
    <recommendedName>
        <fullName evidence="3">Dienelactone hydrolase</fullName>
    </recommendedName>
</protein>
<accession>A0AAI9E9U7</accession>
<organism evidence="1 2">
    <name type="scientific">Lecanosticta acicola</name>
    <dbReference type="NCBI Taxonomy" id="111012"/>
    <lineage>
        <taxon>Eukaryota</taxon>
        <taxon>Fungi</taxon>
        <taxon>Dikarya</taxon>
        <taxon>Ascomycota</taxon>
        <taxon>Pezizomycotina</taxon>
        <taxon>Dothideomycetes</taxon>
        <taxon>Dothideomycetidae</taxon>
        <taxon>Mycosphaerellales</taxon>
        <taxon>Mycosphaerellaceae</taxon>
        <taxon>Lecanosticta</taxon>
    </lineage>
</organism>
<dbReference type="GO" id="GO:0030638">
    <property type="term" value="P:polyketide metabolic process"/>
    <property type="evidence" value="ECO:0007669"/>
    <property type="project" value="InterPro"/>
</dbReference>
<reference evidence="1" key="1">
    <citation type="submission" date="2023-11" db="EMBL/GenBank/DDBJ databases">
        <authorList>
            <person name="Alioto T."/>
            <person name="Alioto T."/>
            <person name="Gomez Garrido J."/>
        </authorList>
    </citation>
    <scope>NUCLEOTIDE SEQUENCE</scope>
</reference>
<dbReference type="SUPFAM" id="SSF54427">
    <property type="entry name" value="NTF2-like"/>
    <property type="match status" value="1"/>
</dbReference>
<gene>
    <name evidence="1" type="ORF">LECACI_7A003576</name>
</gene>
<proteinExistence type="predicted"/>
<name>A0AAI9E9U7_9PEZI</name>
<dbReference type="InterPro" id="IPR032710">
    <property type="entry name" value="NTF2-like_dom_sf"/>
</dbReference>
<dbReference type="Gene3D" id="3.10.450.50">
    <property type="match status" value="1"/>
</dbReference>
<sequence length="400" mass="44927">MSAFNTPWFNSQDRNFFNQLNKSQIAHVVLTAETEDFDEETTQQWIDEGFDCRYVPLLNGGDDYIKRLHYVGDSFGASEYYAIVAYGEAAHLALEAHTKPNHPKLVAIVAYYPTAIPSIHTKYPASVQILVHLAGSEINVHKHPEVLGIQGKRKTVRKRIDPGVGYGESLKLGFKAYTYSGVQPGFAEHDLEEHDSVADGVAFTRSIACLKRGFRIEKNIELVKDHHVTFLHTGQHEKVMKQTRPYAHVLHGPTLTGGVGSEDLQDFYENFFTPIPPKTNAQIRLISRTVGADRIVDELYVSFTHTIKMPWLLPGIPPTNKKIEIVIVSIFHVRGEKLESEHIYWDQASVLVQAGLLDPKMVPEAMKKKGVEQLPVLGAESARAVKRGSSRQVNQLIPDW</sequence>
<evidence type="ECO:0000313" key="2">
    <source>
        <dbReference type="Proteomes" id="UP001296104"/>
    </source>
</evidence>
<evidence type="ECO:0008006" key="3">
    <source>
        <dbReference type="Google" id="ProtNLM"/>
    </source>
</evidence>
<evidence type="ECO:0000313" key="1">
    <source>
        <dbReference type="EMBL" id="CAK3970043.1"/>
    </source>
</evidence>
<dbReference type="EMBL" id="CAVMBE010000017">
    <property type="protein sequence ID" value="CAK3970043.1"/>
    <property type="molecule type" value="Genomic_DNA"/>
</dbReference>
<dbReference type="Proteomes" id="UP001296104">
    <property type="component" value="Unassembled WGS sequence"/>
</dbReference>
<dbReference type="AlphaFoldDB" id="A0AAI9E9U7"/>
<dbReference type="InterPro" id="IPR009959">
    <property type="entry name" value="Cyclase_SnoaL-like"/>
</dbReference>
<keyword evidence="2" id="KW-1185">Reference proteome</keyword>
<comment type="caution">
    <text evidence="1">The sequence shown here is derived from an EMBL/GenBank/DDBJ whole genome shotgun (WGS) entry which is preliminary data.</text>
</comment>